<comment type="subcellular location">
    <subcellularLocation>
        <location evidence="1 8">Cell membrane</location>
        <topology evidence="1 8">Multi-pass membrane protein</topology>
    </subcellularLocation>
</comment>
<keyword evidence="10" id="KW-1185">Reference proteome</keyword>
<evidence type="ECO:0000256" key="3">
    <source>
        <dbReference type="ARBA" id="ARBA00022448"/>
    </source>
</evidence>
<dbReference type="InterPro" id="IPR002781">
    <property type="entry name" value="TM_pro_TauE-like"/>
</dbReference>
<dbReference type="PANTHER" id="PTHR30269">
    <property type="entry name" value="TRANSMEMBRANE PROTEIN YFCA"/>
    <property type="match status" value="1"/>
</dbReference>
<dbReference type="InterPro" id="IPR052017">
    <property type="entry name" value="TSUP"/>
</dbReference>
<feature type="transmembrane region" description="Helical" evidence="8">
    <location>
        <begin position="81"/>
        <end position="100"/>
    </location>
</feature>
<name>A0A939QCB6_9MICO</name>
<dbReference type="Pfam" id="PF01925">
    <property type="entry name" value="TauE"/>
    <property type="match status" value="1"/>
</dbReference>
<comment type="similarity">
    <text evidence="2 8">Belongs to the 4-toluene sulfonate uptake permease (TSUP) (TC 2.A.102) family.</text>
</comment>
<keyword evidence="5 8" id="KW-0812">Transmembrane</keyword>
<evidence type="ECO:0000256" key="8">
    <source>
        <dbReference type="RuleBase" id="RU363041"/>
    </source>
</evidence>
<feature type="transmembrane region" description="Helical" evidence="8">
    <location>
        <begin position="144"/>
        <end position="164"/>
    </location>
</feature>
<keyword evidence="4 8" id="KW-1003">Cell membrane</keyword>
<protein>
    <recommendedName>
        <fullName evidence="8">Probable membrane transporter protein</fullName>
    </recommendedName>
</protein>
<evidence type="ECO:0000313" key="9">
    <source>
        <dbReference type="EMBL" id="MBO2989552.1"/>
    </source>
</evidence>
<organism evidence="9 10">
    <name type="scientific">Leucobacter tardus</name>
    <dbReference type="NCBI Taxonomy" id="501483"/>
    <lineage>
        <taxon>Bacteria</taxon>
        <taxon>Bacillati</taxon>
        <taxon>Actinomycetota</taxon>
        <taxon>Actinomycetes</taxon>
        <taxon>Micrococcales</taxon>
        <taxon>Microbacteriaceae</taxon>
        <taxon>Leucobacter</taxon>
    </lineage>
</organism>
<keyword evidence="3" id="KW-0813">Transport</keyword>
<evidence type="ECO:0000256" key="2">
    <source>
        <dbReference type="ARBA" id="ARBA00009142"/>
    </source>
</evidence>
<accession>A0A939QCB6</accession>
<dbReference type="EMBL" id="JAGFBF010000004">
    <property type="protein sequence ID" value="MBO2989552.1"/>
    <property type="molecule type" value="Genomic_DNA"/>
</dbReference>
<feature type="transmembrane region" description="Helical" evidence="8">
    <location>
        <begin position="230"/>
        <end position="248"/>
    </location>
</feature>
<keyword evidence="7 8" id="KW-0472">Membrane</keyword>
<comment type="caution">
    <text evidence="9">The sequence shown here is derived from an EMBL/GenBank/DDBJ whole genome shotgun (WGS) entry which is preliminary data.</text>
</comment>
<proteinExistence type="inferred from homology"/>
<evidence type="ECO:0000256" key="5">
    <source>
        <dbReference type="ARBA" id="ARBA00022692"/>
    </source>
</evidence>
<dbReference type="PANTHER" id="PTHR30269:SF23">
    <property type="entry name" value="MEMBRANE TRANSPORTER PROTEIN YDHB-RELATED"/>
    <property type="match status" value="1"/>
</dbReference>
<feature type="transmembrane region" description="Helical" evidence="8">
    <location>
        <begin position="12"/>
        <end position="30"/>
    </location>
</feature>
<dbReference type="GO" id="GO:0005886">
    <property type="term" value="C:plasma membrane"/>
    <property type="evidence" value="ECO:0007669"/>
    <property type="project" value="UniProtKB-SubCell"/>
</dbReference>
<evidence type="ECO:0000313" key="10">
    <source>
        <dbReference type="Proteomes" id="UP000668403"/>
    </source>
</evidence>
<feature type="transmembrane region" description="Helical" evidence="8">
    <location>
        <begin position="107"/>
        <end position="124"/>
    </location>
</feature>
<evidence type="ECO:0000256" key="1">
    <source>
        <dbReference type="ARBA" id="ARBA00004651"/>
    </source>
</evidence>
<sequence length="249" mass="26178">MTALLPGFTPVAWALLAVAALIVGLSKSSMPGANTISIAIFASLMPAKESTGALLLLLIVGDLVALSMYRQHADWRALIRLAPAVLAGLLLGVVFLAFVGDTGVQRVIGIVLIALVGITIWRRAARRGGTEVSLFGRLAYGSLGGFTTMVANAGGPVMSMYFLAARMPVRTFLGTAAWFFAIINLTKVPFSIGLGLITVETVLMDLLLVPAVLLGALCGRWIAGRISQRLFERAVLGLTVLGALYLIVA</sequence>
<gene>
    <name evidence="9" type="ORF">J4H85_06035</name>
</gene>
<dbReference type="RefSeq" id="WP_208237867.1">
    <property type="nucleotide sequence ID" value="NZ_BAAAQU010000001.1"/>
</dbReference>
<feature type="transmembrane region" description="Helical" evidence="8">
    <location>
        <begin position="203"/>
        <end position="223"/>
    </location>
</feature>
<dbReference type="AlphaFoldDB" id="A0A939QCB6"/>
<evidence type="ECO:0000256" key="7">
    <source>
        <dbReference type="ARBA" id="ARBA00023136"/>
    </source>
</evidence>
<dbReference type="Proteomes" id="UP000668403">
    <property type="component" value="Unassembled WGS sequence"/>
</dbReference>
<evidence type="ECO:0000256" key="4">
    <source>
        <dbReference type="ARBA" id="ARBA00022475"/>
    </source>
</evidence>
<reference evidence="9" key="1">
    <citation type="submission" date="2021-03" db="EMBL/GenBank/DDBJ databases">
        <title>Leucobacter chromiisoli sp. nov., isolated from chromium-containing soil of chemical plant.</title>
        <authorList>
            <person name="Xu Z."/>
        </authorList>
    </citation>
    <scope>NUCLEOTIDE SEQUENCE</scope>
    <source>
        <strain evidence="9">K 70/01</strain>
    </source>
</reference>
<evidence type="ECO:0000256" key="6">
    <source>
        <dbReference type="ARBA" id="ARBA00022989"/>
    </source>
</evidence>
<keyword evidence="6 8" id="KW-1133">Transmembrane helix</keyword>
<feature type="transmembrane region" description="Helical" evidence="8">
    <location>
        <begin position="176"/>
        <end position="197"/>
    </location>
</feature>